<dbReference type="SUPFAM" id="SSF52540">
    <property type="entry name" value="P-loop containing nucleoside triphosphate hydrolases"/>
    <property type="match status" value="1"/>
</dbReference>
<dbReference type="InterPro" id="IPR011579">
    <property type="entry name" value="ATPase_dom"/>
</dbReference>
<feature type="compositionally biased region" description="Polar residues" evidence="8">
    <location>
        <begin position="2467"/>
        <end position="2479"/>
    </location>
</feature>
<dbReference type="Gene3D" id="2.10.70.10">
    <property type="entry name" value="Complement Module, domain 1"/>
    <property type="match status" value="14"/>
</dbReference>
<dbReference type="Gene3D" id="2.130.10.10">
    <property type="entry name" value="YVTN repeat-like/Quinoprotein amine dehydrogenase"/>
    <property type="match status" value="2"/>
</dbReference>
<feature type="domain" description="Sushi" evidence="9">
    <location>
        <begin position="2328"/>
        <end position="2390"/>
    </location>
</feature>
<feature type="disulfide bond" evidence="7">
    <location>
        <begin position="2361"/>
        <end position="2388"/>
    </location>
</feature>
<dbReference type="InterPro" id="IPR015943">
    <property type="entry name" value="WD40/YVTN_repeat-like_dom_sf"/>
</dbReference>
<feature type="domain" description="Sushi" evidence="9">
    <location>
        <begin position="2785"/>
        <end position="2847"/>
    </location>
</feature>
<accession>A0A1J1HNX5</accession>
<feature type="disulfide bond" evidence="7">
    <location>
        <begin position="2936"/>
        <end position="2963"/>
    </location>
</feature>
<evidence type="ECO:0000313" key="11">
    <source>
        <dbReference type="EMBL" id="CRK89749.1"/>
    </source>
</evidence>
<dbReference type="SUPFAM" id="SSF57535">
    <property type="entry name" value="Complement control module/SCR domain"/>
    <property type="match status" value="13"/>
</dbReference>
<feature type="domain" description="Sushi" evidence="9">
    <location>
        <begin position="1409"/>
        <end position="1473"/>
    </location>
</feature>
<proteinExistence type="predicted"/>
<feature type="domain" description="Sushi" evidence="9">
    <location>
        <begin position="2240"/>
        <end position="2307"/>
    </location>
</feature>
<feature type="disulfide bond" evidence="7">
    <location>
        <begin position="2755"/>
        <end position="2782"/>
    </location>
</feature>
<dbReference type="InterPro" id="IPR011047">
    <property type="entry name" value="Quinoprotein_ADH-like_sf"/>
</dbReference>
<feature type="domain" description="Sushi" evidence="9">
    <location>
        <begin position="1540"/>
        <end position="1598"/>
    </location>
</feature>
<dbReference type="GO" id="GO:0030414">
    <property type="term" value="F:peptidase inhibitor activity"/>
    <property type="evidence" value="ECO:0007669"/>
    <property type="project" value="InterPro"/>
</dbReference>
<dbReference type="PROSITE" id="PS50082">
    <property type="entry name" value="WD_REPEATS_2"/>
    <property type="match status" value="1"/>
</dbReference>
<feature type="disulfide bond" evidence="7">
    <location>
        <begin position="2877"/>
        <end position="2904"/>
    </location>
</feature>
<keyword evidence="5" id="KW-0325">Glycoprotein</keyword>
<dbReference type="PROSITE" id="PS50923">
    <property type="entry name" value="SUSHI"/>
    <property type="match status" value="13"/>
</dbReference>
<dbReference type="GO" id="GO:0005576">
    <property type="term" value="C:extracellular region"/>
    <property type="evidence" value="ECO:0007669"/>
    <property type="project" value="InterPro"/>
</dbReference>
<feature type="domain" description="Sushi" evidence="9">
    <location>
        <begin position="1475"/>
        <end position="1539"/>
    </location>
</feature>
<feature type="region of interest" description="Disordered" evidence="8">
    <location>
        <begin position="1330"/>
        <end position="1373"/>
    </location>
</feature>
<dbReference type="InterPro" id="IPR008197">
    <property type="entry name" value="WAP_dom"/>
</dbReference>
<feature type="domain" description="Sushi" evidence="9">
    <location>
        <begin position="1602"/>
        <end position="1659"/>
    </location>
</feature>
<feature type="domain" description="Sushi" evidence="9">
    <location>
        <begin position="2848"/>
        <end position="2904"/>
    </location>
</feature>
<evidence type="ECO:0000256" key="4">
    <source>
        <dbReference type="ARBA" id="ARBA00023157"/>
    </source>
</evidence>
<feature type="compositionally biased region" description="Acidic residues" evidence="8">
    <location>
        <begin position="2216"/>
        <end position="2226"/>
    </location>
</feature>
<evidence type="ECO:0000259" key="9">
    <source>
        <dbReference type="PROSITE" id="PS50923"/>
    </source>
</evidence>
<dbReference type="GO" id="GO:0005524">
    <property type="term" value="F:ATP binding"/>
    <property type="evidence" value="ECO:0007669"/>
    <property type="project" value="InterPro"/>
</dbReference>
<protein>
    <submittedName>
        <fullName evidence="11">CLUMA_CG003397, isoform A</fullName>
    </submittedName>
</protein>
<name>A0A1J1HNX5_9DIPT</name>
<feature type="region of interest" description="Disordered" evidence="8">
    <location>
        <begin position="911"/>
        <end position="932"/>
    </location>
</feature>
<gene>
    <name evidence="11" type="ORF">CLUMA_CG003397</name>
</gene>
<dbReference type="Pfam" id="PF00084">
    <property type="entry name" value="Sushi"/>
    <property type="match status" value="11"/>
</dbReference>
<evidence type="ECO:0000259" key="10">
    <source>
        <dbReference type="PROSITE" id="PS51390"/>
    </source>
</evidence>
<feature type="region of interest" description="Disordered" evidence="8">
    <location>
        <begin position="2459"/>
        <end position="2483"/>
    </location>
</feature>
<dbReference type="SMART" id="SM00320">
    <property type="entry name" value="WD40"/>
    <property type="match status" value="3"/>
</dbReference>
<dbReference type="FunFam" id="2.10.70.10:FF:000086">
    <property type="entry name" value="Hig-anchoring scaffold protein, isoform A"/>
    <property type="match status" value="1"/>
</dbReference>
<keyword evidence="12" id="KW-1185">Reference proteome</keyword>
<evidence type="ECO:0000256" key="3">
    <source>
        <dbReference type="ARBA" id="ARBA00022737"/>
    </source>
</evidence>
<feature type="disulfide bond" evidence="7">
    <location>
        <begin position="1630"/>
        <end position="1657"/>
    </location>
</feature>
<dbReference type="SMART" id="SM00032">
    <property type="entry name" value="CCP"/>
    <property type="match status" value="15"/>
</dbReference>
<feature type="compositionally biased region" description="Acidic residues" evidence="8">
    <location>
        <begin position="1337"/>
        <end position="1354"/>
    </location>
</feature>
<feature type="compositionally biased region" description="Basic and acidic residues" evidence="8">
    <location>
        <begin position="9"/>
        <end position="37"/>
    </location>
</feature>
<feature type="disulfide bond" evidence="7">
    <location>
        <begin position="2818"/>
        <end position="2845"/>
    </location>
</feature>
<dbReference type="PANTHER" id="PTHR46393">
    <property type="entry name" value="SUSHI DOMAIN-CONTAINING PROTEIN"/>
    <property type="match status" value="1"/>
</dbReference>
<feature type="disulfide bond" evidence="7">
    <location>
        <begin position="1690"/>
        <end position="1717"/>
    </location>
</feature>
<evidence type="ECO:0000256" key="5">
    <source>
        <dbReference type="ARBA" id="ARBA00023180"/>
    </source>
</evidence>
<feature type="disulfide bond" evidence="7">
    <location>
        <begin position="1444"/>
        <end position="1471"/>
    </location>
</feature>
<dbReference type="InterPro" id="IPR001680">
    <property type="entry name" value="WD40_rpt"/>
</dbReference>
<dbReference type="CDD" id="cd00033">
    <property type="entry name" value="CCP"/>
    <property type="match status" value="12"/>
</dbReference>
<dbReference type="Gene3D" id="3.40.50.300">
    <property type="entry name" value="P-loop containing nucleotide triphosphate hydrolases"/>
    <property type="match status" value="1"/>
</dbReference>
<reference evidence="11 12" key="1">
    <citation type="submission" date="2015-04" db="EMBL/GenBank/DDBJ databases">
        <authorList>
            <person name="Syromyatnikov M.Y."/>
            <person name="Popov V.N."/>
        </authorList>
    </citation>
    <scope>NUCLEOTIDE SEQUENCE [LARGE SCALE GENOMIC DNA]</scope>
</reference>
<keyword evidence="6" id="KW-0853">WD repeat</keyword>
<dbReference type="FunFam" id="2.10.70.10:FF:000014">
    <property type="entry name" value="Membrane cofactor protein"/>
    <property type="match status" value="1"/>
</dbReference>
<feature type="domain" description="Sushi" evidence="9">
    <location>
        <begin position="1870"/>
        <end position="1943"/>
    </location>
</feature>
<keyword evidence="2" id="KW-0732">Signal</keyword>
<feature type="region of interest" description="Disordered" evidence="8">
    <location>
        <begin position="2207"/>
        <end position="2238"/>
    </location>
</feature>
<keyword evidence="1 7" id="KW-0768">Sushi</keyword>
<dbReference type="EMBL" id="CVRI01000014">
    <property type="protein sequence ID" value="CRK89749.1"/>
    <property type="molecule type" value="Genomic_DNA"/>
</dbReference>
<keyword evidence="4 7" id="KW-1015">Disulfide bond</keyword>
<dbReference type="PROSITE" id="PS51390">
    <property type="entry name" value="WAP"/>
    <property type="match status" value="1"/>
</dbReference>
<organism evidence="11 12">
    <name type="scientific">Clunio marinus</name>
    <dbReference type="NCBI Taxonomy" id="568069"/>
    <lineage>
        <taxon>Eukaryota</taxon>
        <taxon>Metazoa</taxon>
        <taxon>Ecdysozoa</taxon>
        <taxon>Arthropoda</taxon>
        <taxon>Hexapoda</taxon>
        <taxon>Insecta</taxon>
        <taxon>Pterygota</taxon>
        <taxon>Neoptera</taxon>
        <taxon>Endopterygota</taxon>
        <taxon>Diptera</taxon>
        <taxon>Nematocera</taxon>
        <taxon>Chironomoidea</taxon>
        <taxon>Chironomidae</taxon>
        <taxon>Clunio</taxon>
    </lineage>
</organism>
<evidence type="ECO:0000256" key="6">
    <source>
        <dbReference type="PROSITE-ProRule" id="PRU00221"/>
    </source>
</evidence>
<feature type="domain" description="Sushi" evidence="9">
    <location>
        <begin position="1660"/>
        <end position="1719"/>
    </location>
</feature>
<keyword evidence="3" id="KW-0677">Repeat</keyword>
<dbReference type="InterPro" id="IPR035976">
    <property type="entry name" value="Sushi/SCR/CCP_sf"/>
</dbReference>
<evidence type="ECO:0000256" key="7">
    <source>
        <dbReference type="PROSITE-ProRule" id="PRU00302"/>
    </source>
</evidence>
<dbReference type="InterPro" id="IPR000436">
    <property type="entry name" value="Sushi_SCR_CCP_dom"/>
</dbReference>
<dbReference type="OrthoDB" id="5804959at2759"/>
<feature type="domain" description="WAP" evidence="10">
    <location>
        <begin position="1362"/>
        <end position="1415"/>
    </location>
</feature>
<feature type="domain" description="Sushi" evidence="9">
    <location>
        <begin position="1798"/>
        <end position="1865"/>
    </location>
</feature>
<feature type="domain" description="Sushi" evidence="9">
    <location>
        <begin position="2727"/>
        <end position="2784"/>
    </location>
</feature>
<evidence type="ECO:0000256" key="8">
    <source>
        <dbReference type="SAM" id="MobiDB-lite"/>
    </source>
</evidence>
<feature type="region of interest" description="Disordered" evidence="8">
    <location>
        <begin position="1"/>
        <end position="46"/>
    </location>
</feature>
<evidence type="ECO:0000256" key="2">
    <source>
        <dbReference type="ARBA" id="ARBA00022729"/>
    </source>
</evidence>
<dbReference type="Pfam" id="PF01637">
    <property type="entry name" value="ATPase_2"/>
    <property type="match status" value="1"/>
</dbReference>
<sequence>MGNYCSSSQKKDKDNVSEKSEESPAYHLADKTNDSKEPPLAQPEISDTNGVIKANDLCAHSAPLTSTNHSADSESPMCVSPPSDISTLLNLPQNLTPLYGRPTVSRRIEKDKKIVLYVLAADDSYQIEKTILLKLQILLQDKYSHKGFEIHVSDLHVPENYSKSNRFDLENWLDGPLEAQCGHHLAANCLAEITRHSTDSYVIPLLFLNSSLGDPLLPLTIENQDFANAISAADNCGKLLLEKWYTLDEKSQPSCYRLKSIKVEKESIKSIDEELNSLLVNLVEIFSKELRDSYLMTVVEQEVNNTVLISQELSKRCIWMQNTGIQVKTDENSSASDAEMNRRLSNIQNELKLQLAEKHIIKMPVVSSQQQEQFSTVLEAALSAEIDSIIEEHSSKFQIPFCTFGVDRRLLSEIEEVNRHSQTLNQNCANFTIIDQIKSYLTGNSTSPLVVHGKSGCGKSVLSAKIAQNIHTWIPECSFILRYANLTTLSSDLTSILGSITEQVSVLLKTPSNRSDHTIESYTKELKHLIEKSEHQIVILIDSVDKVFDIKDINWLPLQLVNNVKIILTISDSDSSFVYKAIQKKIDCKNFLLLSSFTQEQWEDVLTYGGGATNGALQLPDSWKKSDERAPIQAKILWWLAWLGQRKLENLTISYISEKVFEILENKFGVTQVKYLITLINVSRDGLLETEIVDLLESSKLVNGSVAKLWTNFCWVMGPLLIHNKNIKLMDSVICSVAEKRYGSEIEKAHKTLFDLFVKQPDFYFDKKKKEKCYNIRKFIELPFHSFKIDKTEFETSSYLTNLTWLQNKINSTGCVQLLLDIYLINPPKSSETKPNSPVASKLSDHLEFTIKFLQLHFKSLNYDAQQIYSLLLTFITQESSKRNEIKENSIIQSWKKEIEQQNILRLERIQTADDDESDQSHDSDSNKNGYDSLINSNHDENFIISLSTEREEICVWNVLKCAKIRTLKGVPQPSSVCPVGDFDLAVLCKREIRVLDLNEGKFKVTLKGVMNQKMPYFGLHDAHHLVCLSRNRMYVNLMNLESGDCVTTFKAGEDRFLNSLLVSGDGRILVCGDETQKPFPLLVWHLTQRKLLYDLRIPHHDFITSLSAITHEGSYVCVVAKELAEPSPNFIVVYDLQSGTLFKKWKPSCNTVSLAISQANTCVIAGLEDARILIWDLVTGNCRCSLTGHSAPVTLLKLDPLGKILLSGDIEGRDRSIRLWDLSTGTSLAVYTPQKQITACELTSNGKHIALALKNSPKLVTLVLKGGDYKKQDDDQNIIYGQEDNEGKVFDLKDLKILAKFVTKNDETSPTFLGCLVFSHFFQRGLSIPTTQNVTEDPDEDFDEDDDSAEADDDGRVYKNPRNHPSPDCPRDEEQATLLGQKCLRKCSSDEDCKSKKKKCLCDGACGMSCIKPDRECPELQHPSLGTVVMSGRTFGSRASYTCNHGYHVVGLQSRICQAYGHWSGSEPACKQNIYCLAPPTIEHARHSALPEQATFDLDSTVQYHCHTGYATAGFPRAKCLAIDGQASWYGPDISCEPRSCGQPADPAHGWHAGECYTFGCRITYHCGDGYELVGKQAADCQADGAWSPKELPTCVLVTAVQCPLPDNPKNGKAIYTSVSYNSVVSYECRYGYTLVGESSRRCGADKKWSGSLPVCKEINCGHPGTLYNGWLENTEGGFGLGASIIFRCQSEMLLVGNASTVCQIDGRWRYPLPMCLAPCVVPTVSQGIVVPIEVEIQDSNVTTVPSIQMGIGSTKVRHGTILEVICDEHYEFPFTTLAPPTCNNGTWSTIPRCVPARCKTLPKPPKFGMVISPKTEHGMKARFKCKDGWQLATPSGQQITDQNENVLTCSFGNWTGETPICQEDSVSVYCQFPGYIPNGKVLLVGNMGLYDYRPYVKKVINNKQIMYDCDKGYVLENGPISSGATCIGGKWSPSELPECLPGQHPRLRWNRKKRSVDLRYARGKFLLNHYRNIKRKHFDHHAVEDFVKVASKREKRDIESYRGRPMRKVPASKVFSIRQIPTEMRNSRKRRSVNKRESRDYSEIDRAYSKYYEKIKARYRNYVKNLFPSPKIRSQTYNNSYPTQPLDEVKNTRKIQVQDGRWYNSYNNPEFRYRATHKAKGYNNDLQNEEFDSGLGPPVALPSINDPTMSNRFDIQRNENVSNYYPPYPHNNERHYGVEESYEPLRKINTTDIAANIYAQLQSQIVRRRKRDTEDETKSDDDLPPETANGKRKEKFRGPCEPLINVDHLQIEVVKPAKVQNESFGHGMVLKVTCNAGYASNIQTVNSTVRCNKGVWKPLKPLCTLISVSEPCFVPSLEHGKYSGMPSSADPLEDQIKPITNPLTPMDRIDNGLTISFHCDTGYNIQGTSDLKCIDGNWSSLVLPECLPAPCVLPQVMHASYQGGYRAGLTVAHGSHVMVQCENVLPDPVPPPVQMDCALGALTPQTISCSFSASRQSRDDADHSNMITDEGNITTSGEENDCGPPSRELMMLIYKNDASKEDSTAETDETYPAGTEISFSCMMSVTGERTTWKIVCEDGKWIGRAHDCGDDERLYTPLANGSCLYRNMDPHVVGFYNDLEIRENIVEFPAGTTIISSRWTGQKPRCYGLNQENDYAMEKSPTVLFRHENGPIAQSNDGRLIVYPGTTVHMECLWMRKFGTPKWNVSHDYAEIRKYPEGWNTETGRDSTLEYRLSIFAAEAQDSGIYKCMTPARHAHEVIVEVKAVHCPDITPRRGLALSTTVTQLGTKVQFSCNNGNALIGTPEITCLASGNWSSPLPICESVECGEVSIPPSVIGTVPRVAIISREVGGRAAFSCPPGHGLKGPSESICLPSGEWSGPFPTCSEVQCFHPGQPSNGYTQGTPPYKAGDVVQFTCNPEYMMQGQPIIACQDNGRWSGIVPKCVRACSYPGTAISGRMSSVKFYYTIGESVTFSCDNGLEIKGPKMLKCLKDGKWSSSIPICVSPDAPAAS</sequence>
<dbReference type="InterPro" id="IPR027417">
    <property type="entry name" value="P-loop_NTPase"/>
</dbReference>
<feature type="repeat" description="WD" evidence="6">
    <location>
        <begin position="1213"/>
        <end position="1231"/>
    </location>
</feature>
<dbReference type="Proteomes" id="UP000183832">
    <property type="component" value="Unassembled WGS sequence"/>
</dbReference>
<evidence type="ECO:0000313" key="12">
    <source>
        <dbReference type="Proteomes" id="UP000183832"/>
    </source>
</evidence>
<comment type="caution">
    <text evidence="7">Lacks conserved residue(s) required for the propagation of feature annotation.</text>
</comment>
<evidence type="ECO:0000256" key="1">
    <source>
        <dbReference type="ARBA" id="ARBA00022659"/>
    </source>
</evidence>
<dbReference type="STRING" id="568069.A0A1J1HNX5"/>
<feature type="domain" description="Sushi" evidence="9">
    <location>
        <begin position="2906"/>
        <end position="2965"/>
    </location>
</feature>
<dbReference type="Pfam" id="PF00400">
    <property type="entry name" value="WD40"/>
    <property type="match status" value="1"/>
</dbReference>
<dbReference type="PANTHER" id="PTHR46393:SF7">
    <property type="entry name" value="COMPLEMENT C2"/>
    <property type="match status" value="1"/>
</dbReference>
<dbReference type="SUPFAM" id="SSF50998">
    <property type="entry name" value="Quinoprotein alcohol dehydrogenase-like"/>
    <property type="match status" value="1"/>
</dbReference>